<gene>
    <name evidence="2" type="ORF">FPOA_13798</name>
</gene>
<accession>A0A1B8A4F2</accession>
<protein>
    <submittedName>
        <fullName evidence="2">Uncharacterized protein</fullName>
    </submittedName>
</protein>
<feature type="compositionally biased region" description="Polar residues" evidence="1">
    <location>
        <begin position="19"/>
        <end position="28"/>
    </location>
</feature>
<dbReference type="Proteomes" id="UP000091967">
    <property type="component" value="Unassembled WGS sequence"/>
</dbReference>
<evidence type="ECO:0000313" key="2">
    <source>
        <dbReference type="EMBL" id="OBS15358.1"/>
    </source>
</evidence>
<feature type="compositionally biased region" description="Polar residues" evidence="1">
    <location>
        <begin position="1"/>
        <end position="12"/>
    </location>
</feature>
<name>A0A1B8A4F2_FUSPO</name>
<keyword evidence="3" id="KW-1185">Reference proteome</keyword>
<evidence type="ECO:0000313" key="3">
    <source>
        <dbReference type="Proteomes" id="UP000091967"/>
    </source>
</evidence>
<organism evidence="2 3">
    <name type="scientific">Fusarium poae</name>
    <dbReference type="NCBI Taxonomy" id="36050"/>
    <lineage>
        <taxon>Eukaryota</taxon>
        <taxon>Fungi</taxon>
        <taxon>Dikarya</taxon>
        <taxon>Ascomycota</taxon>
        <taxon>Pezizomycotina</taxon>
        <taxon>Sordariomycetes</taxon>
        <taxon>Hypocreomycetidae</taxon>
        <taxon>Hypocreales</taxon>
        <taxon>Nectriaceae</taxon>
        <taxon>Fusarium</taxon>
    </lineage>
</organism>
<sequence length="99" mass="11027">MAKPFQQDSDGSVSHAMLPSQSATSRQSCDGPEMHVVPVNRGFSVICMTSQRMIHILDQLLGQSMVASDTVERLEEMESLVELMGREAQHIARQLNMPR</sequence>
<feature type="region of interest" description="Disordered" evidence="1">
    <location>
        <begin position="1"/>
        <end position="32"/>
    </location>
</feature>
<dbReference type="EMBL" id="LYXU01000161">
    <property type="protein sequence ID" value="OBS15358.1"/>
    <property type="molecule type" value="Genomic_DNA"/>
</dbReference>
<proteinExistence type="predicted"/>
<evidence type="ECO:0000256" key="1">
    <source>
        <dbReference type="SAM" id="MobiDB-lite"/>
    </source>
</evidence>
<dbReference type="AlphaFoldDB" id="A0A1B8A4F2"/>
<comment type="caution">
    <text evidence="2">The sequence shown here is derived from an EMBL/GenBank/DDBJ whole genome shotgun (WGS) entry which is preliminary data.</text>
</comment>
<reference evidence="2 3" key="1">
    <citation type="submission" date="2016-06" db="EMBL/GenBank/DDBJ databases">
        <title>Living apart together: crosstalk between the core and supernumerary genomes in a fungal plant pathogen.</title>
        <authorList>
            <person name="Vanheule A."/>
            <person name="Audenaert K."/>
            <person name="Warris S."/>
            <person name="Van De Geest H."/>
            <person name="Schijlen E."/>
            <person name="Hofte M."/>
            <person name="De Saeger S."/>
            <person name="Haesaert G."/>
            <person name="Waalwijk C."/>
            <person name="Van Der Lee T."/>
        </authorList>
    </citation>
    <scope>NUCLEOTIDE SEQUENCE [LARGE SCALE GENOMIC DNA]</scope>
    <source>
        <strain evidence="2 3">2516</strain>
    </source>
</reference>